<proteinExistence type="predicted"/>
<organism evidence="1 2">
    <name type="scientific">Thermococcus eurythermalis</name>
    <dbReference type="NCBI Taxonomy" id="1505907"/>
    <lineage>
        <taxon>Archaea</taxon>
        <taxon>Methanobacteriati</taxon>
        <taxon>Methanobacteriota</taxon>
        <taxon>Thermococci</taxon>
        <taxon>Thermococcales</taxon>
        <taxon>Thermococcaceae</taxon>
        <taxon>Thermococcus</taxon>
    </lineage>
</organism>
<evidence type="ECO:0000313" key="1">
    <source>
        <dbReference type="EMBL" id="AIU69055.1"/>
    </source>
</evidence>
<sequence>MRNLPEKLAVLGLILILVSALYAAERLIAEPGTVLEEVDEILHQVQEIRNLTFKEWPRIVVITKSEALSMWKPGETDVERLRIEELTYKMTLLLPPDYQYIKEETERKASWIAATVGDTIYIIRENFMENPDIARRTIAHESVHVLQKQWFDAKYRADTYDGTIAVQSLIEGDADLVADLYCERNGIPIHKIRSLSGNPLTDLHIFPYVFGDRFVRYLYEKGSWELVNEAYSRYPVSAQQVMHPELYLENVTPLNVTLSAPPGSRVLKEDRLGAYYVYILLLDVAGLDNEAAWSVSTAWLGDRLVLTVNGTDYVLLWKVEFSDERASETFAETLKKLARENSYAHFTITRDGNTVLLKAVRRVRIET</sequence>
<name>A0A097QRG6_9EURY</name>
<dbReference type="AlphaFoldDB" id="A0A097QRG6"/>
<dbReference type="GeneID" id="25152037"/>
<reference evidence="1 2" key="1">
    <citation type="journal article" date="2015" name="Int. J. Syst. Evol. Microbiol.">
        <title>Thermococcus eurythermalis sp. nov., a conditional piezophilic hyperthermophilic archaeon with a wide temperature range isolated from an oil-immersed chimney in the Guaymas Basin.</title>
        <authorList>
            <person name="Zhao W."/>
            <person name="Zeng X."/>
            <person name="Xiao X."/>
        </authorList>
    </citation>
    <scope>NUCLEOTIDE SEQUENCE [LARGE SCALE GENOMIC DNA]</scope>
    <source>
        <strain evidence="1 2">A501</strain>
    </source>
</reference>
<dbReference type="RefSeq" id="WP_050002039.1">
    <property type="nucleotide sequence ID" value="NZ_CP008887.1"/>
</dbReference>
<dbReference type="EMBL" id="CP008887">
    <property type="protein sequence ID" value="AIU69055.1"/>
    <property type="molecule type" value="Genomic_DNA"/>
</dbReference>
<accession>A0A097QRG6</accession>
<dbReference type="KEGG" id="teu:TEU_01145"/>
<dbReference type="OrthoDB" id="85977at2157"/>
<evidence type="ECO:0008006" key="3">
    <source>
        <dbReference type="Google" id="ProtNLM"/>
    </source>
</evidence>
<dbReference type="Proteomes" id="UP000029980">
    <property type="component" value="Chromosome"/>
</dbReference>
<protein>
    <recommendedName>
        <fullName evidence="3">DUF4157 domain-containing protein</fullName>
    </recommendedName>
</protein>
<evidence type="ECO:0000313" key="2">
    <source>
        <dbReference type="Proteomes" id="UP000029980"/>
    </source>
</evidence>
<dbReference type="STRING" id="1505907.TEU_01145"/>
<gene>
    <name evidence="1" type="ORF">TEU_01145</name>
</gene>
<keyword evidence="2" id="KW-1185">Reference proteome</keyword>
<dbReference type="HOGENOM" id="CLU_060689_0_0_2"/>